<feature type="non-terminal residue" evidence="2">
    <location>
        <position position="72"/>
    </location>
</feature>
<dbReference type="EMBL" id="NFJX01000059">
    <property type="protein sequence ID" value="OUP11940.1"/>
    <property type="molecule type" value="Genomic_DNA"/>
</dbReference>
<proteinExistence type="predicted"/>
<evidence type="ECO:0000313" key="3">
    <source>
        <dbReference type="Proteomes" id="UP000195950"/>
    </source>
</evidence>
<evidence type="ECO:0000256" key="1">
    <source>
        <dbReference type="SAM" id="SignalP"/>
    </source>
</evidence>
<dbReference type="InterPro" id="IPR008969">
    <property type="entry name" value="CarboxyPept-like_regulatory"/>
</dbReference>
<sequence length="72" mass="7414">MKKLTYLLLCLVLGIGLATAQTRKVTGTVISAEDSEPIIGASVIVKGTTTGTVTDFDGVFSLDVPSSAKTLV</sequence>
<accession>A0A1Y4HYS6</accession>
<dbReference type="RefSeq" id="WP_087347330.1">
    <property type="nucleotide sequence ID" value="NZ_NFJX01000059.1"/>
</dbReference>
<reference evidence="3" key="1">
    <citation type="submission" date="2017-04" db="EMBL/GenBank/DDBJ databases">
        <title>Function of individual gut microbiota members based on whole genome sequencing of pure cultures obtained from chicken caecum.</title>
        <authorList>
            <person name="Medvecky M."/>
            <person name="Cejkova D."/>
            <person name="Polansky O."/>
            <person name="Karasova D."/>
            <person name="Kubasova T."/>
            <person name="Cizek A."/>
            <person name="Rychlik I."/>
        </authorList>
    </citation>
    <scope>NUCLEOTIDE SEQUENCE [LARGE SCALE GENOMIC DNA]</scope>
    <source>
        <strain evidence="3">An199</strain>
    </source>
</reference>
<dbReference type="Gene3D" id="2.60.40.1120">
    <property type="entry name" value="Carboxypeptidase-like, regulatory domain"/>
    <property type="match status" value="1"/>
</dbReference>
<feature type="chain" id="PRO_5013345618" description="SusC/RagA family TonB-linked outer membrane protein" evidence="1">
    <location>
        <begin position="21"/>
        <end position="72"/>
    </location>
</feature>
<comment type="caution">
    <text evidence="2">The sequence shown here is derived from an EMBL/GenBank/DDBJ whole genome shotgun (WGS) entry which is preliminary data.</text>
</comment>
<name>A0A1Y4HYS6_PARDI</name>
<gene>
    <name evidence="2" type="ORF">B5F32_21550</name>
</gene>
<evidence type="ECO:0000313" key="2">
    <source>
        <dbReference type="EMBL" id="OUP11940.1"/>
    </source>
</evidence>
<evidence type="ECO:0008006" key="4">
    <source>
        <dbReference type="Google" id="ProtNLM"/>
    </source>
</evidence>
<organism evidence="2 3">
    <name type="scientific">Parabacteroides distasonis</name>
    <dbReference type="NCBI Taxonomy" id="823"/>
    <lineage>
        <taxon>Bacteria</taxon>
        <taxon>Pseudomonadati</taxon>
        <taxon>Bacteroidota</taxon>
        <taxon>Bacteroidia</taxon>
        <taxon>Bacteroidales</taxon>
        <taxon>Tannerellaceae</taxon>
        <taxon>Parabacteroides</taxon>
    </lineage>
</organism>
<dbReference type="Proteomes" id="UP000195950">
    <property type="component" value="Unassembled WGS sequence"/>
</dbReference>
<dbReference type="SUPFAM" id="SSF49464">
    <property type="entry name" value="Carboxypeptidase regulatory domain-like"/>
    <property type="match status" value="1"/>
</dbReference>
<dbReference type="AlphaFoldDB" id="A0A1Y4HYS6"/>
<keyword evidence="1" id="KW-0732">Signal</keyword>
<protein>
    <recommendedName>
        <fullName evidence="4">SusC/RagA family TonB-linked outer membrane protein</fullName>
    </recommendedName>
</protein>
<feature type="signal peptide" evidence="1">
    <location>
        <begin position="1"/>
        <end position="20"/>
    </location>
</feature>
<dbReference type="Pfam" id="PF13715">
    <property type="entry name" value="CarbopepD_reg_2"/>
    <property type="match status" value="1"/>
</dbReference>